<protein>
    <submittedName>
        <fullName evidence="1">Uncharacterized protein</fullName>
    </submittedName>
</protein>
<comment type="caution">
    <text evidence="1">The sequence shown here is derived from an EMBL/GenBank/DDBJ whole genome shotgun (WGS) entry which is preliminary data.</text>
</comment>
<dbReference type="Proteomes" id="UP001055811">
    <property type="component" value="Linkage Group LG03"/>
</dbReference>
<keyword evidence="2" id="KW-1185">Reference proteome</keyword>
<organism evidence="1 2">
    <name type="scientific">Cichorium intybus</name>
    <name type="common">Chicory</name>
    <dbReference type="NCBI Taxonomy" id="13427"/>
    <lineage>
        <taxon>Eukaryota</taxon>
        <taxon>Viridiplantae</taxon>
        <taxon>Streptophyta</taxon>
        <taxon>Embryophyta</taxon>
        <taxon>Tracheophyta</taxon>
        <taxon>Spermatophyta</taxon>
        <taxon>Magnoliopsida</taxon>
        <taxon>eudicotyledons</taxon>
        <taxon>Gunneridae</taxon>
        <taxon>Pentapetalae</taxon>
        <taxon>asterids</taxon>
        <taxon>campanulids</taxon>
        <taxon>Asterales</taxon>
        <taxon>Asteraceae</taxon>
        <taxon>Cichorioideae</taxon>
        <taxon>Cichorieae</taxon>
        <taxon>Cichoriinae</taxon>
        <taxon>Cichorium</taxon>
    </lineage>
</organism>
<reference evidence="1 2" key="2">
    <citation type="journal article" date="2022" name="Mol. Ecol. Resour.">
        <title>The genomes of chicory, endive, great burdock and yacon provide insights into Asteraceae paleo-polyploidization history and plant inulin production.</title>
        <authorList>
            <person name="Fan W."/>
            <person name="Wang S."/>
            <person name="Wang H."/>
            <person name="Wang A."/>
            <person name="Jiang F."/>
            <person name="Liu H."/>
            <person name="Zhao H."/>
            <person name="Xu D."/>
            <person name="Zhang Y."/>
        </authorList>
    </citation>
    <scope>NUCLEOTIDE SEQUENCE [LARGE SCALE GENOMIC DNA]</scope>
    <source>
        <strain evidence="2">cv. Punajuju</strain>
        <tissue evidence="1">Leaves</tissue>
    </source>
</reference>
<sequence length="83" mass="9745">MVVNISKEYDVDVTQEVHEQPTMDQQDDVEYQEFLYEQNDVDVNMGQEDDADIHELQEKTNMDQQNSFLNKMMLILHMSCSGV</sequence>
<evidence type="ECO:0000313" key="2">
    <source>
        <dbReference type="Proteomes" id="UP001055811"/>
    </source>
</evidence>
<reference evidence="2" key="1">
    <citation type="journal article" date="2022" name="Mol. Ecol. Resour.">
        <title>The genomes of chicory, endive, great burdock and yacon provide insights into Asteraceae palaeo-polyploidization history and plant inulin production.</title>
        <authorList>
            <person name="Fan W."/>
            <person name="Wang S."/>
            <person name="Wang H."/>
            <person name="Wang A."/>
            <person name="Jiang F."/>
            <person name="Liu H."/>
            <person name="Zhao H."/>
            <person name="Xu D."/>
            <person name="Zhang Y."/>
        </authorList>
    </citation>
    <scope>NUCLEOTIDE SEQUENCE [LARGE SCALE GENOMIC DNA]</scope>
    <source>
        <strain evidence="2">cv. Punajuju</strain>
    </source>
</reference>
<dbReference type="EMBL" id="CM042011">
    <property type="protein sequence ID" value="KAI3766095.1"/>
    <property type="molecule type" value="Genomic_DNA"/>
</dbReference>
<evidence type="ECO:0000313" key="1">
    <source>
        <dbReference type="EMBL" id="KAI3766095.1"/>
    </source>
</evidence>
<proteinExistence type="predicted"/>
<accession>A0ACB9F4R4</accession>
<name>A0ACB9F4R4_CICIN</name>
<gene>
    <name evidence="1" type="ORF">L2E82_16145</name>
</gene>